<dbReference type="InterPro" id="IPR011032">
    <property type="entry name" value="GroES-like_sf"/>
</dbReference>
<sequence length="146" mass="16434">MSKLKLKTPYVAEKERVLDPSLLDKNAIDRLPQPTGWRLLVIPFFGESKSAGGIALTKETREREQLASVVAKVIRMGPTCYDDEKKYGTTPWCAEGDWIAIGRYAGARFKVPIEEGDKTEFMEARIINDDEVIATLLEPTDIVSFR</sequence>
<dbReference type="InterPro" id="IPR020818">
    <property type="entry name" value="Chaperonin_GroES"/>
</dbReference>
<evidence type="ECO:0000313" key="3">
    <source>
        <dbReference type="EMBL" id="HAW76762.1"/>
    </source>
</evidence>
<dbReference type="Proteomes" id="UP000263517">
    <property type="component" value="Unassembled WGS sequence"/>
</dbReference>
<keyword evidence="2" id="KW-0143">Chaperone</keyword>
<accession>A0A350P645</accession>
<name>A0A350P645_9ALTE</name>
<gene>
    <name evidence="3" type="ORF">DCW74_13625</name>
</gene>
<dbReference type="Gene3D" id="2.30.33.40">
    <property type="entry name" value="GroES chaperonin"/>
    <property type="match status" value="1"/>
</dbReference>
<proteinExistence type="inferred from homology"/>
<evidence type="ECO:0008006" key="5">
    <source>
        <dbReference type="Google" id="ProtNLM"/>
    </source>
</evidence>
<dbReference type="GO" id="GO:0044183">
    <property type="term" value="F:protein folding chaperone"/>
    <property type="evidence" value="ECO:0007669"/>
    <property type="project" value="InterPro"/>
</dbReference>
<organism evidence="3 4">
    <name type="scientific">Alteromonas australica</name>
    <dbReference type="NCBI Taxonomy" id="589873"/>
    <lineage>
        <taxon>Bacteria</taxon>
        <taxon>Pseudomonadati</taxon>
        <taxon>Pseudomonadota</taxon>
        <taxon>Gammaproteobacteria</taxon>
        <taxon>Alteromonadales</taxon>
        <taxon>Alteromonadaceae</taxon>
        <taxon>Alteromonas/Salinimonas group</taxon>
        <taxon>Alteromonas</taxon>
    </lineage>
</organism>
<dbReference type="EMBL" id="DNAN01000487">
    <property type="protein sequence ID" value="HAW76762.1"/>
    <property type="molecule type" value="Genomic_DNA"/>
</dbReference>
<dbReference type="CDD" id="cd00320">
    <property type="entry name" value="cpn10"/>
    <property type="match status" value="1"/>
</dbReference>
<dbReference type="InterPro" id="IPR037124">
    <property type="entry name" value="Chaperonin_GroES_sf"/>
</dbReference>
<comment type="similarity">
    <text evidence="1">Belongs to the GroES chaperonin family.</text>
</comment>
<comment type="caution">
    <text evidence="3">The sequence shown here is derived from an EMBL/GenBank/DDBJ whole genome shotgun (WGS) entry which is preliminary data.</text>
</comment>
<evidence type="ECO:0000256" key="2">
    <source>
        <dbReference type="ARBA" id="ARBA00023186"/>
    </source>
</evidence>
<dbReference type="GO" id="GO:0005524">
    <property type="term" value="F:ATP binding"/>
    <property type="evidence" value="ECO:0007669"/>
    <property type="project" value="InterPro"/>
</dbReference>
<dbReference type="Pfam" id="PF00166">
    <property type="entry name" value="Cpn10"/>
    <property type="match status" value="1"/>
</dbReference>
<evidence type="ECO:0000313" key="4">
    <source>
        <dbReference type="Proteomes" id="UP000263517"/>
    </source>
</evidence>
<protein>
    <recommendedName>
        <fullName evidence="5">Co-chaperone GroES</fullName>
    </recommendedName>
</protein>
<evidence type="ECO:0000256" key="1">
    <source>
        <dbReference type="ARBA" id="ARBA00006975"/>
    </source>
</evidence>
<dbReference type="AlphaFoldDB" id="A0A350P645"/>
<reference evidence="3 4" key="1">
    <citation type="journal article" date="2018" name="Nat. Biotechnol.">
        <title>A standardized bacterial taxonomy based on genome phylogeny substantially revises the tree of life.</title>
        <authorList>
            <person name="Parks D.H."/>
            <person name="Chuvochina M."/>
            <person name="Waite D.W."/>
            <person name="Rinke C."/>
            <person name="Skarshewski A."/>
            <person name="Chaumeil P.A."/>
            <person name="Hugenholtz P."/>
        </authorList>
    </citation>
    <scope>NUCLEOTIDE SEQUENCE [LARGE SCALE GENOMIC DNA]</scope>
    <source>
        <strain evidence="3">UBA11978</strain>
    </source>
</reference>
<dbReference type="SUPFAM" id="SSF50129">
    <property type="entry name" value="GroES-like"/>
    <property type="match status" value="1"/>
</dbReference>